<dbReference type="Gene3D" id="3.90.190.10">
    <property type="entry name" value="Protein tyrosine phosphatase superfamily"/>
    <property type="match status" value="1"/>
</dbReference>
<dbReference type="GO" id="GO:0016787">
    <property type="term" value="F:hydrolase activity"/>
    <property type="evidence" value="ECO:0007669"/>
    <property type="project" value="InterPro"/>
</dbReference>
<name>A0A252A493_9PROT</name>
<dbReference type="NCBIfam" id="TIGR01244">
    <property type="entry name" value="TIGR01244 family sulfur transferase"/>
    <property type="match status" value="1"/>
</dbReference>
<accession>A0A252A493</accession>
<reference evidence="4 5" key="1">
    <citation type="submission" date="2014-06" db="EMBL/GenBank/DDBJ databases">
        <authorList>
            <person name="Ju J."/>
            <person name="Zhang J."/>
        </authorList>
    </citation>
    <scope>NUCLEOTIDE SEQUENCE [LARGE SCALE GENOMIC DNA]</scope>
    <source>
        <strain evidence="2">DmW_045</strain>
        <strain evidence="3">DmW_048</strain>
    </source>
</reference>
<proteinExistence type="predicted"/>
<gene>
    <name evidence="2" type="ORF">HK12_01575</name>
    <name evidence="3" type="ORF">HK15_12600</name>
</gene>
<dbReference type="SUPFAM" id="SSF52799">
    <property type="entry name" value="(Phosphotyrosine protein) phosphatases II"/>
    <property type="match status" value="1"/>
</dbReference>
<evidence type="ECO:0000313" key="5">
    <source>
        <dbReference type="Proteomes" id="UP000194999"/>
    </source>
</evidence>
<dbReference type="EMBL" id="JOOY01000008">
    <property type="protein sequence ID" value="OUJ03544.1"/>
    <property type="molecule type" value="Genomic_DNA"/>
</dbReference>
<dbReference type="Proteomes" id="UP000194999">
    <property type="component" value="Unassembled WGS sequence"/>
</dbReference>
<dbReference type="EMBL" id="JOMO01000012">
    <property type="protein sequence ID" value="OUI84013.1"/>
    <property type="molecule type" value="Genomic_DNA"/>
</dbReference>
<feature type="domain" description="Beta-lactamase hydrolase-like protein phosphatase-like" evidence="1">
    <location>
        <begin position="4"/>
        <end position="110"/>
    </location>
</feature>
<evidence type="ECO:0000313" key="3">
    <source>
        <dbReference type="EMBL" id="OUJ03544.1"/>
    </source>
</evidence>
<dbReference type="InterPro" id="IPR029021">
    <property type="entry name" value="Prot-tyrosine_phosphatase-like"/>
</dbReference>
<dbReference type="RefSeq" id="WP_086551936.1">
    <property type="nucleotide sequence ID" value="NZ_CALGIZ010000051.1"/>
</dbReference>
<dbReference type="AlphaFoldDB" id="A0A252A493"/>
<dbReference type="InterPro" id="IPR005939">
    <property type="entry name" value="BLH_phosphatase-like"/>
</dbReference>
<organism evidence="2 4">
    <name type="scientific">Acetobacter orientalis</name>
    <dbReference type="NCBI Taxonomy" id="146474"/>
    <lineage>
        <taxon>Bacteria</taxon>
        <taxon>Pseudomonadati</taxon>
        <taxon>Pseudomonadota</taxon>
        <taxon>Alphaproteobacteria</taxon>
        <taxon>Acetobacterales</taxon>
        <taxon>Acetobacteraceae</taxon>
        <taxon>Acetobacter</taxon>
    </lineage>
</organism>
<evidence type="ECO:0000259" key="1">
    <source>
        <dbReference type="Pfam" id="PF04273"/>
    </source>
</evidence>
<sequence length="112" mass="11732">MSTFRKLSENFVVGPQISLDDVPAIQEAGFKTIICTRPDAEDPGQPTAQEIGEAAAAVGLSFISIPVQAGQAPSSDAVIEMQEALNTLPGPVLCYCRSGNRAGQLWTLATQG</sequence>
<dbReference type="Pfam" id="PF04273">
    <property type="entry name" value="BLH_phosphatase"/>
    <property type="match status" value="1"/>
</dbReference>
<comment type="caution">
    <text evidence="2">The sequence shown here is derived from an EMBL/GenBank/DDBJ whole genome shotgun (WGS) entry which is preliminary data.</text>
</comment>
<protein>
    <submittedName>
        <fullName evidence="2">Oxidoreductase</fullName>
    </submittedName>
</protein>
<evidence type="ECO:0000313" key="4">
    <source>
        <dbReference type="Proteomes" id="UP000194639"/>
    </source>
</evidence>
<dbReference type="Proteomes" id="UP000194639">
    <property type="component" value="Unassembled WGS sequence"/>
</dbReference>
<evidence type="ECO:0000313" key="2">
    <source>
        <dbReference type="EMBL" id="OUI84013.1"/>
    </source>
</evidence>